<reference evidence="4" key="1">
    <citation type="journal article" date="2015" name="PeerJ">
        <title>First genomic representation of candidate bacterial phylum KSB3 points to enhanced environmental sensing as a trigger of wastewater bulking.</title>
        <authorList>
            <person name="Sekiguchi Y."/>
            <person name="Ohashi A."/>
            <person name="Parks D.H."/>
            <person name="Yamauchi T."/>
            <person name="Tyson G.W."/>
            <person name="Hugenholtz P."/>
        </authorList>
    </citation>
    <scope>NUCLEOTIDE SEQUENCE [LARGE SCALE GENOMIC DNA]</scope>
</reference>
<name>A0A081BP25_9BACT</name>
<dbReference type="PROSITE" id="PS51186">
    <property type="entry name" value="GNAT"/>
    <property type="match status" value="1"/>
</dbReference>
<dbReference type="Gene3D" id="3.40.630.30">
    <property type="match status" value="1"/>
</dbReference>
<dbReference type="STRING" id="1499966.U14_03392"/>
<evidence type="ECO:0000313" key="4">
    <source>
        <dbReference type="EMBL" id="GAK52141.1"/>
    </source>
</evidence>
<evidence type="ECO:0000256" key="1">
    <source>
        <dbReference type="ARBA" id="ARBA00022679"/>
    </source>
</evidence>
<evidence type="ECO:0000313" key="5">
    <source>
        <dbReference type="Proteomes" id="UP000030700"/>
    </source>
</evidence>
<dbReference type="HOGENOM" id="CLU_119519_0_0_0"/>
<dbReference type="Proteomes" id="UP000030700">
    <property type="component" value="Unassembled WGS sequence"/>
</dbReference>
<protein>
    <submittedName>
        <fullName evidence="4">GCN5-related N-acetyltransferase</fullName>
    </submittedName>
</protein>
<dbReference type="PANTHER" id="PTHR30602:SF12">
    <property type="entry name" value="AMINO-ACID ACETYLTRANSFERASE NAGS1, CHLOROPLASTIC-RELATED"/>
    <property type="match status" value="1"/>
</dbReference>
<evidence type="ECO:0000256" key="2">
    <source>
        <dbReference type="ARBA" id="ARBA00023315"/>
    </source>
</evidence>
<keyword evidence="5" id="KW-1185">Reference proteome</keyword>
<gene>
    <name evidence="4" type="ORF">U14_03392</name>
</gene>
<proteinExistence type="predicted"/>
<dbReference type="EMBL" id="DF820458">
    <property type="protein sequence ID" value="GAK52141.1"/>
    <property type="molecule type" value="Genomic_DNA"/>
</dbReference>
<evidence type="ECO:0000259" key="3">
    <source>
        <dbReference type="PROSITE" id="PS51186"/>
    </source>
</evidence>
<dbReference type="GO" id="GO:0004042">
    <property type="term" value="F:L-glutamate N-acetyltransferase activity"/>
    <property type="evidence" value="ECO:0007669"/>
    <property type="project" value="InterPro"/>
</dbReference>
<dbReference type="InterPro" id="IPR016181">
    <property type="entry name" value="Acyl_CoA_acyltransferase"/>
</dbReference>
<dbReference type="GO" id="GO:0006526">
    <property type="term" value="P:L-arginine biosynthetic process"/>
    <property type="evidence" value="ECO:0007669"/>
    <property type="project" value="InterPro"/>
</dbReference>
<dbReference type="Pfam" id="PF00583">
    <property type="entry name" value="Acetyltransf_1"/>
    <property type="match status" value="1"/>
</dbReference>
<sequence>MIIKDEADFFIRDAKATDVAAIYDLIRPNSEKAMMLPRSRYKIFSRLQGFVVLEEKATQRIVGCAALVILWGDMAEVQSLAVLDECRGSGYGRKIVECLLEKARALEIPKVLSLTYQVEFFSKLGFVVVDKNTAPRKIWGECLECPKLENCDETAMVYYMTPADRPEM</sequence>
<dbReference type="PANTHER" id="PTHR30602">
    <property type="entry name" value="AMINO-ACID ACETYLTRANSFERASE"/>
    <property type="match status" value="1"/>
</dbReference>
<keyword evidence="2" id="KW-0012">Acyltransferase</keyword>
<dbReference type="SUPFAM" id="SSF55729">
    <property type="entry name" value="Acyl-CoA N-acyltransferases (Nat)"/>
    <property type="match status" value="1"/>
</dbReference>
<dbReference type="NCBIfam" id="NF005840">
    <property type="entry name" value="PRK07757.1"/>
    <property type="match status" value="1"/>
</dbReference>
<dbReference type="InterPro" id="IPR010167">
    <property type="entry name" value="NH2A_AcTrfase"/>
</dbReference>
<dbReference type="GO" id="GO:0005737">
    <property type="term" value="C:cytoplasm"/>
    <property type="evidence" value="ECO:0007669"/>
    <property type="project" value="InterPro"/>
</dbReference>
<dbReference type="CDD" id="cd04301">
    <property type="entry name" value="NAT_SF"/>
    <property type="match status" value="1"/>
</dbReference>
<accession>A0A081BP25</accession>
<keyword evidence="1 4" id="KW-0808">Transferase</keyword>
<organism evidence="4">
    <name type="scientific">Candidatus Moduliflexus flocculans</name>
    <dbReference type="NCBI Taxonomy" id="1499966"/>
    <lineage>
        <taxon>Bacteria</taxon>
        <taxon>Candidatus Moduliflexota</taxon>
        <taxon>Candidatus Moduliflexia</taxon>
        <taxon>Candidatus Moduliflexales</taxon>
        <taxon>Candidatus Moduliflexaceae</taxon>
    </lineage>
</organism>
<dbReference type="AlphaFoldDB" id="A0A081BP25"/>
<feature type="domain" description="N-acetyltransferase" evidence="3">
    <location>
        <begin position="9"/>
        <end position="149"/>
    </location>
</feature>
<dbReference type="InterPro" id="IPR000182">
    <property type="entry name" value="GNAT_dom"/>
</dbReference>